<dbReference type="Pfam" id="PF16561">
    <property type="entry name" value="AMPK1_CBM"/>
    <property type="match status" value="1"/>
</dbReference>
<name>A0A316TRL2_9BACT</name>
<feature type="domain" description="AMP-activated protein kinase glycogen-binding" evidence="1">
    <location>
        <begin position="337"/>
        <end position="388"/>
    </location>
</feature>
<dbReference type="Pfam" id="PF17116">
    <property type="entry name" value="T9SS_plug_1st"/>
    <property type="match status" value="1"/>
</dbReference>
<dbReference type="InterPro" id="IPR031345">
    <property type="entry name" value="T9SS_Plug_N"/>
</dbReference>
<gene>
    <name evidence="3" type="ORF">DDZ15_05535</name>
</gene>
<dbReference type="InterPro" id="IPR013783">
    <property type="entry name" value="Ig-like_fold"/>
</dbReference>
<dbReference type="RefSeq" id="WP_109645957.1">
    <property type="nucleotide sequence ID" value="NZ_QGGB01000004.1"/>
</dbReference>
<dbReference type="EMBL" id="QGGB01000004">
    <property type="protein sequence ID" value="PWN07263.1"/>
    <property type="molecule type" value="Genomic_DNA"/>
</dbReference>
<dbReference type="CDD" id="cd02859">
    <property type="entry name" value="E_set_AMPKbeta_like_N"/>
    <property type="match status" value="1"/>
</dbReference>
<dbReference type="SUPFAM" id="SSF81296">
    <property type="entry name" value="E set domains"/>
    <property type="match status" value="1"/>
</dbReference>
<keyword evidence="4" id="KW-1185">Reference proteome</keyword>
<dbReference type="InterPro" id="IPR014756">
    <property type="entry name" value="Ig_E-set"/>
</dbReference>
<dbReference type="OrthoDB" id="1522602at2"/>
<dbReference type="Proteomes" id="UP000245533">
    <property type="component" value="Unassembled WGS sequence"/>
</dbReference>
<evidence type="ECO:0000313" key="4">
    <source>
        <dbReference type="Proteomes" id="UP000245533"/>
    </source>
</evidence>
<dbReference type="PROSITE" id="PS51257">
    <property type="entry name" value="PROKAR_LIPOPROTEIN"/>
    <property type="match status" value="1"/>
</dbReference>
<dbReference type="Gene3D" id="2.60.40.10">
    <property type="entry name" value="Immunoglobulins"/>
    <property type="match status" value="1"/>
</dbReference>
<dbReference type="InterPro" id="IPR032640">
    <property type="entry name" value="AMPK1_CBM"/>
</dbReference>
<evidence type="ECO:0000259" key="2">
    <source>
        <dbReference type="Pfam" id="PF17116"/>
    </source>
</evidence>
<proteinExistence type="predicted"/>
<evidence type="ECO:0000259" key="1">
    <source>
        <dbReference type="Pfam" id="PF16561"/>
    </source>
</evidence>
<organism evidence="3 4">
    <name type="scientific">Rhodohalobacter mucosus</name>
    <dbReference type="NCBI Taxonomy" id="2079485"/>
    <lineage>
        <taxon>Bacteria</taxon>
        <taxon>Pseudomonadati</taxon>
        <taxon>Balneolota</taxon>
        <taxon>Balneolia</taxon>
        <taxon>Balneolales</taxon>
        <taxon>Balneolaceae</taxon>
        <taxon>Rhodohalobacter</taxon>
    </lineage>
</organism>
<dbReference type="AlphaFoldDB" id="A0A316TRL2"/>
<protein>
    <submittedName>
        <fullName evidence="3">Uncharacterized protein</fullName>
    </submittedName>
</protein>
<evidence type="ECO:0000313" key="3">
    <source>
        <dbReference type="EMBL" id="PWN07263.1"/>
    </source>
</evidence>
<feature type="domain" description="Type 9 secretion system plug protein N-terminal" evidence="2">
    <location>
        <begin position="65"/>
        <end position="177"/>
    </location>
</feature>
<comment type="caution">
    <text evidence="3">The sequence shown here is derived from an EMBL/GenBank/DDBJ whole genome shotgun (WGS) entry which is preliminary data.</text>
</comment>
<accession>A0A316TRL2</accession>
<reference evidence="3 4" key="1">
    <citation type="submission" date="2018-05" db="EMBL/GenBank/DDBJ databases">
        <title>Rhodohalobacter halophilus gen. nov., sp. nov., a moderately halophilic member of the family Balneolaceae.</title>
        <authorList>
            <person name="Liu Z.-W."/>
        </authorList>
    </citation>
    <scope>NUCLEOTIDE SEQUENCE [LARGE SCALE GENOMIC DNA]</scope>
    <source>
        <strain evidence="3 4">8A47</strain>
    </source>
</reference>
<sequence length="432" mass="48752">MKLVNILSLPLLLLPLLYGCAYLESAEGTRESRTGGDAASAFSPPGQFTSGSPLLYSDLSPSGQPGAAPVLTISADETLTLFFETEGIESAQYTLRFSHHNPDWSSSSLPPEFYLDGLPEVYLSRGELNRNSPFRYRQYSYTFPNRDIRFRLSGNYMLRISNSQTGNLLFTLPFFVSENEGSLRASVERILKAGTERRIQHRPVARYVSPEFVEMPQFDLSVFYAQNQFWGRMKEALETDFSGTAESGFELRQGDGFNGNFAAASVDIRTLSQLEPDIDNISPAEVPVELLIDEDIDNLYSDSGVDFTNILPGALRTTDSEYTDAEFRFDPGTEIKAGESVYLTGDFNNWQIEEKLKLSDASAPGFQSVTVRIKQGHYRYKYILYDGERFDLNPFESAFANQRQEYHAFVYFRDPETQSYRLLNVLRVRGPG</sequence>